<comment type="caution">
    <text evidence="10">The sequence shown here is derived from an EMBL/GenBank/DDBJ whole genome shotgun (WGS) entry which is preliminary data.</text>
</comment>
<feature type="domain" description="Heavy metal binding" evidence="6">
    <location>
        <begin position="102"/>
        <end position="128"/>
    </location>
</feature>
<feature type="signal peptide" evidence="5">
    <location>
        <begin position="1"/>
        <end position="30"/>
    </location>
</feature>
<evidence type="ECO:0000259" key="7">
    <source>
        <dbReference type="Pfam" id="PF25919"/>
    </source>
</evidence>
<evidence type="ECO:0000256" key="3">
    <source>
        <dbReference type="ARBA" id="ARBA00022729"/>
    </source>
</evidence>
<evidence type="ECO:0000256" key="2">
    <source>
        <dbReference type="ARBA" id="ARBA00022448"/>
    </source>
</evidence>
<dbReference type="Proteomes" id="UP000318126">
    <property type="component" value="Unassembled WGS sequence"/>
</dbReference>
<dbReference type="Pfam" id="PF25967">
    <property type="entry name" value="RND-MFP_C"/>
    <property type="match status" value="1"/>
</dbReference>
<dbReference type="InterPro" id="IPR045800">
    <property type="entry name" value="HMBD"/>
</dbReference>
<dbReference type="OrthoDB" id="9806939at2"/>
<dbReference type="SUPFAM" id="SSF111369">
    <property type="entry name" value="HlyD-like secretion proteins"/>
    <property type="match status" value="1"/>
</dbReference>
<feature type="chain" id="PRO_5021789658" evidence="5">
    <location>
        <begin position="31"/>
        <end position="553"/>
    </location>
</feature>
<feature type="domain" description="CusB-like beta-barrel" evidence="8">
    <location>
        <begin position="391"/>
        <end position="463"/>
    </location>
</feature>
<dbReference type="PANTHER" id="PTHR30097">
    <property type="entry name" value="CATION EFFLUX SYSTEM PROTEIN CUSB"/>
    <property type="match status" value="1"/>
</dbReference>
<evidence type="ECO:0000259" key="8">
    <source>
        <dbReference type="Pfam" id="PF25954"/>
    </source>
</evidence>
<evidence type="ECO:0000256" key="1">
    <source>
        <dbReference type="ARBA" id="ARBA00009477"/>
    </source>
</evidence>
<dbReference type="FunFam" id="2.40.30.170:FF:000010">
    <property type="entry name" value="Efflux RND transporter periplasmic adaptor subunit"/>
    <property type="match status" value="1"/>
</dbReference>
<dbReference type="GO" id="GO:0022857">
    <property type="term" value="F:transmembrane transporter activity"/>
    <property type="evidence" value="ECO:0007669"/>
    <property type="project" value="InterPro"/>
</dbReference>
<dbReference type="Pfam" id="PF25919">
    <property type="entry name" value="BSH_CusB"/>
    <property type="match status" value="1"/>
</dbReference>
<dbReference type="GO" id="GO:0015679">
    <property type="term" value="P:plasma membrane copper ion transport"/>
    <property type="evidence" value="ECO:0007669"/>
    <property type="project" value="TreeGrafter"/>
</dbReference>
<dbReference type="PANTHER" id="PTHR30097:SF15">
    <property type="entry name" value="CATION EFFLUX SYSTEM PROTEIN CUSB"/>
    <property type="match status" value="1"/>
</dbReference>
<accession>A0A553JQ31</accession>
<dbReference type="NCBIfam" id="TIGR01730">
    <property type="entry name" value="RND_mfp"/>
    <property type="match status" value="1"/>
</dbReference>
<dbReference type="AlphaFoldDB" id="A0A553JQ31"/>
<keyword evidence="4" id="KW-0406">Ion transport</keyword>
<proteinExistence type="inferred from homology"/>
<dbReference type="Gene3D" id="2.40.420.20">
    <property type="match status" value="1"/>
</dbReference>
<evidence type="ECO:0000256" key="5">
    <source>
        <dbReference type="SAM" id="SignalP"/>
    </source>
</evidence>
<dbReference type="InterPro" id="IPR058790">
    <property type="entry name" value="BSH_CusB"/>
</dbReference>
<feature type="domain" description="CusB-like barrel-sandwich hybrid" evidence="7">
    <location>
        <begin position="263"/>
        <end position="386"/>
    </location>
</feature>
<keyword evidence="3 5" id="KW-0732">Signal</keyword>
<dbReference type="GO" id="GO:0060003">
    <property type="term" value="P:copper ion export"/>
    <property type="evidence" value="ECO:0007669"/>
    <property type="project" value="TreeGrafter"/>
</dbReference>
<dbReference type="FunFam" id="2.40.420.20:FF:000003">
    <property type="entry name" value="Cation efflux system protein cusB"/>
    <property type="match status" value="1"/>
</dbReference>
<gene>
    <name evidence="10" type="ORF">FN961_09035</name>
</gene>
<dbReference type="RefSeq" id="WP_143564231.1">
    <property type="nucleotide sequence ID" value="NZ_BMPL01000007.1"/>
</dbReference>
<dbReference type="InterPro" id="IPR058627">
    <property type="entry name" value="MdtA-like_C"/>
</dbReference>
<dbReference type="Gene3D" id="2.40.50.100">
    <property type="match status" value="1"/>
</dbReference>
<dbReference type="Pfam" id="PF19335">
    <property type="entry name" value="HMBD"/>
    <property type="match status" value="3"/>
</dbReference>
<keyword evidence="2" id="KW-0813">Transport</keyword>
<sequence>MSQLEMNNKRNKLAYLLSLFMVVTPQLAHAQPLSAQATTEDKHELHEHKHASATYVCPMHPEETSHESGSRCSICNMFLLETEEEEEKGSPNELLAMEQKTYVCPMHPEETSHEAGSRCSICNMFLLETEEEEEEKGKMDHSAHDMNTMSAEDHSGHAHQAATTPADAVFNDAKPASLNDGSNIKYVCPMHAHIISDVPSTCPICGMNLEKVELSGGGKEIQIEVSGGMQQALALKVARVEKDTLWKFVQTVGQVDYDESQINHLHARVNGWIEKLTITSVGDKITKGQLLYEIYSPELINAQDDFLLAQDTLKRAGNDESYKDLVRKAGLRLELLGFQPQHIKALAKSKKTQYRVPFYAQHDGIVKALNVRDGMYIQPETEVMSVVDLSRVWVIADVFENEQSWLAVGQKAEISIPAMGIKDIEGKIDYIYPELDPVTRSLRVRIVVQNSEIELRPNTLAKIGIFGGPNENVLVIPQEALIQTGKENRVIVKLEDNSFTARKVTVGMLSQGKAEIKEGLAENERVVTSGQFLLDSEASLKGSLMRLSSGHQH</sequence>
<dbReference type="InterPro" id="IPR006143">
    <property type="entry name" value="RND_pump_MFP"/>
</dbReference>
<dbReference type="InterPro" id="IPR051909">
    <property type="entry name" value="MFP_Cation_Efflux"/>
</dbReference>
<dbReference type="GO" id="GO:0016020">
    <property type="term" value="C:membrane"/>
    <property type="evidence" value="ECO:0007669"/>
    <property type="project" value="InterPro"/>
</dbReference>
<evidence type="ECO:0000259" key="9">
    <source>
        <dbReference type="Pfam" id="PF25967"/>
    </source>
</evidence>
<dbReference type="EMBL" id="VKGK01000009">
    <property type="protein sequence ID" value="TRY14540.1"/>
    <property type="molecule type" value="Genomic_DNA"/>
</dbReference>
<organism evidence="10 11">
    <name type="scientific">Shewanella hanedai</name>
    <name type="common">Alteromonas hanedai</name>
    <dbReference type="NCBI Taxonomy" id="25"/>
    <lineage>
        <taxon>Bacteria</taxon>
        <taxon>Pseudomonadati</taxon>
        <taxon>Pseudomonadota</taxon>
        <taxon>Gammaproteobacteria</taxon>
        <taxon>Alteromonadales</taxon>
        <taxon>Shewanellaceae</taxon>
        <taxon>Shewanella</taxon>
    </lineage>
</organism>
<feature type="domain" description="Heavy metal binding" evidence="6">
    <location>
        <begin position="55"/>
        <end position="81"/>
    </location>
</feature>
<evidence type="ECO:0000259" key="6">
    <source>
        <dbReference type="Pfam" id="PF19335"/>
    </source>
</evidence>
<reference evidence="11" key="1">
    <citation type="submission" date="2019-07" db="EMBL/GenBank/DDBJ databases">
        <title>Shewanella sp. YLB-08 draft genomic sequence.</title>
        <authorList>
            <person name="Yu L."/>
        </authorList>
    </citation>
    <scope>NUCLEOTIDE SEQUENCE [LARGE SCALE GENOMIC DNA]</scope>
    <source>
        <strain evidence="11">JCM 20706</strain>
    </source>
</reference>
<dbReference type="InterPro" id="IPR058792">
    <property type="entry name" value="Beta-barrel_RND_2"/>
</dbReference>
<protein>
    <submittedName>
        <fullName evidence="10">Efflux RND transporter periplasmic adaptor subunit</fullName>
    </submittedName>
</protein>
<keyword evidence="11" id="KW-1185">Reference proteome</keyword>
<dbReference type="GO" id="GO:0030288">
    <property type="term" value="C:outer membrane-bounded periplasmic space"/>
    <property type="evidence" value="ECO:0007669"/>
    <property type="project" value="TreeGrafter"/>
</dbReference>
<feature type="domain" description="Heavy metal binding" evidence="6">
    <location>
        <begin position="185"/>
        <end position="212"/>
    </location>
</feature>
<evidence type="ECO:0000256" key="4">
    <source>
        <dbReference type="ARBA" id="ARBA00023065"/>
    </source>
</evidence>
<evidence type="ECO:0000313" key="11">
    <source>
        <dbReference type="Proteomes" id="UP000318126"/>
    </source>
</evidence>
<dbReference type="Gene3D" id="2.40.30.170">
    <property type="match status" value="1"/>
</dbReference>
<feature type="domain" description="Multidrug resistance protein MdtA-like C-terminal permuted SH3" evidence="9">
    <location>
        <begin position="472"/>
        <end position="530"/>
    </location>
</feature>
<dbReference type="GO" id="GO:0046914">
    <property type="term" value="F:transition metal ion binding"/>
    <property type="evidence" value="ECO:0007669"/>
    <property type="project" value="TreeGrafter"/>
</dbReference>
<dbReference type="Pfam" id="PF25954">
    <property type="entry name" value="Beta-barrel_RND_2"/>
    <property type="match status" value="1"/>
</dbReference>
<comment type="similarity">
    <text evidence="1">Belongs to the membrane fusion protein (MFP) (TC 8.A.1) family.</text>
</comment>
<name>A0A553JQ31_SHEHA</name>
<evidence type="ECO:0000313" key="10">
    <source>
        <dbReference type="EMBL" id="TRY14540.1"/>
    </source>
</evidence>